<dbReference type="AlphaFoldDB" id="A0A6B3RWW0"/>
<dbReference type="InterPro" id="IPR009363">
    <property type="entry name" value="Phage_Mu_Gp16"/>
</dbReference>
<protein>
    <submittedName>
        <fullName evidence="1">Regulatory protein GemA</fullName>
    </submittedName>
</protein>
<name>A0A6B3RWW0_9RHOB</name>
<accession>A0A6B3RWW0</accession>
<keyword evidence="2" id="KW-1185">Reference proteome</keyword>
<dbReference type="EMBL" id="JAAIKE010000005">
    <property type="protein sequence ID" value="NEX47622.1"/>
    <property type="molecule type" value="Genomic_DNA"/>
</dbReference>
<reference evidence="1 2" key="1">
    <citation type="submission" date="2020-02" db="EMBL/GenBank/DDBJ databases">
        <title>Rhodobacter algicola sp. nov., isolated from microalga culture.</title>
        <authorList>
            <person name="Park C.-Y."/>
        </authorList>
    </citation>
    <scope>NUCLEOTIDE SEQUENCE [LARGE SCALE GENOMIC DNA]</scope>
    <source>
        <strain evidence="1 2">ETT8</strain>
    </source>
</reference>
<dbReference type="Pfam" id="PF06252">
    <property type="entry name" value="GemA"/>
    <property type="match status" value="1"/>
</dbReference>
<dbReference type="Proteomes" id="UP000481421">
    <property type="component" value="Unassembled WGS sequence"/>
</dbReference>
<dbReference type="RefSeq" id="WP_164613527.1">
    <property type="nucleotide sequence ID" value="NZ_JAAIKE010000005.1"/>
</dbReference>
<sequence length="145" mass="15874">MTAALIRTIHVGCRQLGLDEDTRRELQLRVVGKASLSDMTAAEQQKVLDALKAEGFKPTGGAKAKRPAAARGDVRFCHVLWRLLSEAGALQKPGRAGLNAFLRSQFEGKWKSVPIDIDAMRDHDQINDVVQALKAMCRRAGVALK</sequence>
<comment type="caution">
    <text evidence="1">The sequence shown here is derived from an EMBL/GenBank/DDBJ whole genome shotgun (WGS) entry which is preliminary data.</text>
</comment>
<evidence type="ECO:0000313" key="2">
    <source>
        <dbReference type="Proteomes" id="UP000481421"/>
    </source>
</evidence>
<gene>
    <name evidence="1" type="ORF">G3572_15525</name>
</gene>
<proteinExistence type="predicted"/>
<evidence type="ECO:0000313" key="1">
    <source>
        <dbReference type="EMBL" id="NEX47622.1"/>
    </source>
</evidence>
<organism evidence="1 2">
    <name type="scientific">Pseudotabrizicola algicola</name>
    <dbReference type="NCBI Taxonomy" id="2709381"/>
    <lineage>
        <taxon>Bacteria</taxon>
        <taxon>Pseudomonadati</taxon>
        <taxon>Pseudomonadota</taxon>
        <taxon>Alphaproteobacteria</taxon>
        <taxon>Rhodobacterales</taxon>
        <taxon>Paracoccaceae</taxon>
        <taxon>Pseudotabrizicola</taxon>
    </lineage>
</organism>